<dbReference type="EMBL" id="FOLO01000003">
    <property type="protein sequence ID" value="SFB96880.1"/>
    <property type="molecule type" value="Genomic_DNA"/>
</dbReference>
<feature type="transmembrane region" description="Helical" evidence="1">
    <location>
        <begin position="164"/>
        <end position="186"/>
    </location>
</feature>
<feature type="transmembrane region" description="Helical" evidence="1">
    <location>
        <begin position="6"/>
        <end position="25"/>
    </location>
</feature>
<reference evidence="2 3" key="1">
    <citation type="submission" date="2016-10" db="EMBL/GenBank/DDBJ databases">
        <authorList>
            <person name="de Groot N.N."/>
        </authorList>
    </citation>
    <scope>NUCLEOTIDE SEQUENCE [LARGE SCALE GENOMIC DNA]</scope>
    <source>
        <strain evidence="2 3">DSM 6059</strain>
    </source>
</reference>
<dbReference type="OrthoDB" id="5764104at2"/>
<evidence type="ECO:0000313" key="2">
    <source>
        <dbReference type="EMBL" id="SFB96880.1"/>
    </source>
</evidence>
<feature type="transmembrane region" description="Helical" evidence="1">
    <location>
        <begin position="99"/>
        <end position="123"/>
    </location>
</feature>
<dbReference type="AlphaFoldDB" id="A0A1I1FIH8"/>
<feature type="transmembrane region" description="Helical" evidence="1">
    <location>
        <begin position="229"/>
        <end position="246"/>
    </location>
</feature>
<evidence type="ECO:0000313" key="3">
    <source>
        <dbReference type="Proteomes" id="UP000198862"/>
    </source>
</evidence>
<proteinExistence type="predicted"/>
<feature type="transmembrane region" description="Helical" evidence="1">
    <location>
        <begin position="37"/>
        <end position="61"/>
    </location>
</feature>
<dbReference type="Proteomes" id="UP000198862">
    <property type="component" value="Unassembled WGS sequence"/>
</dbReference>
<feature type="transmembrane region" description="Helical" evidence="1">
    <location>
        <begin position="67"/>
        <end position="87"/>
    </location>
</feature>
<keyword evidence="3" id="KW-1185">Reference proteome</keyword>
<gene>
    <name evidence="2" type="ORF">SAMN02745724_00579</name>
</gene>
<feature type="transmembrane region" description="Helical" evidence="1">
    <location>
        <begin position="129"/>
        <end position="152"/>
    </location>
</feature>
<accession>A0A1I1FIH8</accession>
<protein>
    <submittedName>
        <fullName evidence="2">High-affinity iron transporter</fullName>
    </submittedName>
</protein>
<name>A0A1I1FIH8_9GAMM</name>
<keyword evidence="1" id="KW-0472">Membrane</keyword>
<evidence type="ECO:0000256" key="1">
    <source>
        <dbReference type="SAM" id="Phobius"/>
    </source>
</evidence>
<dbReference type="RefSeq" id="WP_091979753.1">
    <property type="nucleotide sequence ID" value="NZ_FOLO01000003.1"/>
</dbReference>
<organism evidence="2 3">
    <name type="scientific">Pseudoalteromonas denitrificans DSM 6059</name>
    <dbReference type="NCBI Taxonomy" id="1123010"/>
    <lineage>
        <taxon>Bacteria</taxon>
        <taxon>Pseudomonadati</taxon>
        <taxon>Pseudomonadota</taxon>
        <taxon>Gammaproteobacteria</taxon>
        <taxon>Alteromonadales</taxon>
        <taxon>Pseudoalteromonadaceae</taxon>
        <taxon>Pseudoalteromonas</taxon>
    </lineage>
</organism>
<keyword evidence="1" id="KW-1133">Transmembrane helix</keyword>
<sequence>MLLNTVVISLSNILPLCIFLVLIILLSKTAKSNFNWLILSCIIGIFLSLAFVNTASFLSALFEYRGIEIITITLHCLLYLCIVYLILSSHSQNKVWQIILFVSSSLAVVINGHNYLVYMLGYWSQTQAINALLIGSILGTGVCISFSILFYFAVKSLSRKYGPLVLFSFLLMHTSGQMLPALHLGIQIDLISQQAVFWDTSMFVSEDSELGRLFKALFGYEAKPSLRDITIFMTCSILPLLFLYSNHKNLFRKTKKLVEDSI</sequence>
<keyword evidence="1" id="KW-0812">Transmembrane</keyword>
<dbReference type="STRING" id="1123010.SAMN02745724_00579"/>